<dbReference type="OrthoDB" id="118834at2"/>
<protein>
    <recommendedName>
        <fullName evidence="1">Lipocalin-like domain-containing protein</fullName>
    </recommendedName>
</protein>
<keyword evidence="3" id="KW-1185">Reference proteome</keyword>
<dbReference type="Proteomes" id="UP000282551">
    <property type="component" value="Chromosome"/>
</dbReference>
<accession>A0A3S5EIK4</accession>
<reference evidence="2 3" key="1">
    <citation type="submission" date="2018-12" db="EMBL/GenBank/DDBJ databases">
        <authorList>
            <consortium name="Pathogen Informatics"/>
        </authorList>
    </citation>
    <scope>NUCLEOTIDE SEQUENCE [LARGE SCALE GENOMIC DNA]</scope>
    <source>
        <strain evidence="2 3">NCTC10485</strain>
    </source>
</reference>
<sequence>MTSFSLRQRLIGSWQLVSYSTRTADNHIGYPLGTDARGLILYTADGHMSAQIMARDRPAYRSARVHGGTVEERDSAAAGYLAYSGSFRVDEAESVVWHEVAVSLYPNWVGDVQKRYAQLDQDVLTLSSDPLVFRTTTLWPTLVWRRADTEAVSHHYD</sequence>
<evidence type="ECO:0000313" key="2">
    <source>
        <dbReference type="EMBL" id="VEG49281.1"/>
    </source>
</evidence>
<gene>
    <name evidence="2" type="ORF">NCTC10485_03588</name>
</gene>
<dbReference type="InterPro" id="IPR024311">
    <property type="entry name" value="Lipocalin-like"/>
</dbReference>
<dbReference type="RefSeq" id="WP_126334975.1">
    <property type="nucleotide sequence ID" value="NZ_AP022604.1"/>
</dbReference>
<feature type="domain" description="Lipocalin-like" evidence="1">
    <location>
        <begin position="11"/>
        <end position="147"/>
    </location>
</feature>
<proteinExistence type="predicted"/>
<name>A0A3S5EIK4_MYCCI</name>
<evidence type="ECO:0000259" key="1">
    <source>
        <dbReference type="Pfam" id="PF13924"/>
    </source>
</evidence>
<organism evidence="2 3">
    <name type="scientific">Mycolicibacterium chitae</name>
    <name type="common">Mycobacterium chitae</name>
    <dbReference type="NCBI Taxonomy" id="1792"/>
    <lineage>
        <taxon>Bacteria</taxon>
        <taxon>Bacillati</taxon>
        <taxon>Actinomycetota</taxon>
        <taxon>Actinomycetes</taxon>
        <taxon>Mycobacteriales</taxon>
        <taxon>Mycobacteriaceae</taxon>
        <taxon>Mycolicibacterium</taxon>
    </lineage>
</organism>
<dbReference type="Pfam" id="PF13924">
    <property type="entry name" value="Lipocalin_5"/>
    <property type="match status" value="1"/>
</dbReference>
<evidence type="ECO:0000313" key="3">
    <source>
        <dbReference type="Proteomes" id="UP000282551"/>
    </source>
</evidence>
<dbReference type="AlphaFoldDB" id="A0A3S5EIK4"/>
<dbReference type="EMBL" id="LR134355">
    <property type="protein sequence ID" value="VEG49281.1"/>
    <property type="molecule type" value="Genomic_DNA"/>
</dbReference>